<dbReference type="EMBL" id="GG692429">
    <property type="protein sequence ID" value="EER39565.1"/>
    <property type="molecule type" value="Genomic_DNA"/>
</dbReference>
<dbReference type="GO" id="GO:0019887">
    <property type="term" value="F:protein kinase regulator activity"/>
    <property type="evidence" value="ECO:0007669"/>
    <property type="project" value="TreeGrafter"/>
</dbReference>
<evidence type="ECO:0000313" key="3">
    <source>
        <dbReference type="Proteomes" id="UP000002624"/>
    </source>
</evidence>
<dbReference type="Pfam" id="PF24987">
    <property type="entry name" value="HEAT_EF3_N"/>
    <property type="match status" value="1"/>
</dbReference>
<keyword evidence="2" id="KW-0251">Elongation factor</keyword>
<keyword evidence="1" id="KW-0677">Repeat</keyword>
<accession>C6HKD9</accession>
<proteinExistence type="predicted"/>
<dbReference type="InterPro" id="IPR016024">
    <property type="entry name" value="ARM-type_fold"/>
</dbReference>
<dbReference type="Proteomes" id="UP000002624">
    <property type="component" value="Unassembled WGS sequence"/>
</dbReference>
<dbReference type="PANTHER" id="PTHR23346">
    <property type="entry name" value="TRANSLATIONAL ACTIVATOR GCN1-RELATED"/>
    <property type="match status" value="1"/>
</dbReference>
<reference evidence="3" key="1">
    <citation type="submission" date="2009-05" db="EMBL/GenBank/DDBJ databases">
        <title>The genome sequence of Ajellomyces capsulatus strain H143.</title>
        <authorList>
            <person name="Champion M."/>
            <person name="Cuomo C.A."/>
            <person name="Ma L.-J."/>
            <person name="Henn M.R."/>
            <person name="Sil A."/>
            <person name="Goldman B."/>
            <person name="Young S.K."/>
            <person name="Kodira C.D."/>
            <person name="Zeng Q."/>
            <person name="Koehrsen M."/>
            <person name="Alvarado L."/>
            <person name="Berlin A.M."/>
            <person name="Borenstein D."/>
            <person name="Chen Z."/>
            <person name="Engels R."/>
            <person name="Freedman E."/>
            <person name="Gellesch M."/>
            <person name="Goldberg J."/>
            <person name="Griggs A."/>
            <person name="Gujja S."/>
            <person name="Heiman D.I."/>
            <person name="Hepburn T.A."/>
            <person name="Howarth C."/>
            <person name="Jen D."/>
            <person name="Larson L."/>
            <person name="Lewis B."/>
            <person name="Mehta T."/>
            <person name="Park D."/>
            <person name="Pearson M."/>
            <person name="Roberts A."/>
            <person name="Saif S."/>
            <person name="Shea T.D."/>
            <person name="Shenoy N."/>
            <person name="Sisk P."/>
            <person name="Stolte C."/>
            <person name="Sykes S."/>
            <person name="Walk T."/>
            <person name="White J."/>
            <person name="Yandava C."/>
            <person name="Klein B."/>
            <person name="McEwen J.G."/>
            <person name="Puccia R."/>
            <person name="Goldman G.H."/>
            <person name="Felipe M.S."/>
            <person name="Nino-Vega G."/>
            <person name="San-Blas G."/>
            <person name="Taylor J.W."/>
            <person name="Mendoza L."/>
            <person name="Galagan J.E."/>
            <person name="Nusbaum C."/>
            <person name="Birren B.W."/>
        </authorList>
    </citation>
    <scope>NUCLEOTIDE SEQUENCE [LARGE SCALE GENOMIC DNA]</scope>
    <source>
        <strain evidence="3">H143</strain>
    </source>
</reference>
<dbReference type="PANTHER" id="PTHR23346:SF7">
    <property type="entry name" value="STALLED RIBOSOME SENSOR GCN1"/>
    <property type="match status" value="1"/>
</dbReference>
<dbReference type="VEuPathDB" id="FungiDB:HCDG_06670"/>
<dbReference type="GO" id="GO:0003746">
    <property type="term" value="F:translation elongation factor activity"/>
    <property type="evidence" value="ECO:0007669"/>
    <property type="project" value="UniProtKB-KW"/>
</dbReference>
<dbReference type="SUPFAM" id="SSF48371">
    <property type="entry name" value="ARM repeat"/>
    <property type="match status" value="1"/>
</dbReference>
<gene>
    <name evidence="2" type="ORF">HCDG_06670</name>
</gene>
<protein>
    <submittedName>
        <fullName evidence="2">Elongation factor 3</fullName>
    </submittedName>
</protein>
<dbReference type="GO" id="GO:0006417">
    <property type="term" value="P:regulation of translation"/>
    <property type="evidence" value="ECO:0007669"/>
    <property type="project" value="TreeGrafter"/>
</dbReference>
<dbReference type="AlphaFoldDB" id="C6HKD9"/>
<keyword evidence="2" id="KW-0648">Protein biosynthesis</keyword>
<dbReference type="GO" id="GO:0034198">
    <property type="term" value="P:cellular response to amino acid starvation"/>
    <property type="evidence" value="ECO:0007669"/>
    <property type="project" value="TreeGrafter"/>
</dbReference>
<organism evidence="2 3">
    <name type="scientific">Ajellomyces capsulatus (strain H143)</name>
    <name type="common">Darling's disease fungus</name>
    <name type="synonym">Histoplasma capsulatum</name>
    <dbReference type="NCBI Taxonomy" id="544712"/>
    <lineage>
        <taxon>Eukaryota</taxon>
        <taxon>Fungi</taxon>
        <taxon>Dikarya</taxon>
        <taxon>Ascomycota</taxon>
        <taxon>Pezizomycotina</taxon>
        <taxon>Eurotiomycetes</taxon>
        <taxon>Eurotiomycetidae</taxon>
        <taxon>Onygenales</taxon>
        <taxon>Ajellomycetaceae</taxon>
        <taxon>Histoplasma</taxon>
    </lineage>
</organism>
<sequence>MPAVDVAPSTPAMSAKDASKSIAVLEELLKSLSLTKTPDEAKAAATNIATLLNGPVEEQVLPAKAVELLKKQLANKKDASARERALEAILAIALHSSVAPAFEPYLVTLLPPTLAAVGDKMVAVKNVAQAAAVALVKAINPNSVKAALPPIINSILSAQKWQEKMT</sequence>
<dbReference type="HOGENOM" id="CLU_1606560_0_0_1"/>
<feature type="non-terminal residue" evidence="2">
    <location>
        <position position="166"/>
    </location>
</feature>
<dbReference type="InterPro" id="IPR011989">
    <property type="entry name" value="ARM-like"/>
</dbReference>
<dbReference type="Gene3D" id="1.25.10.10">
    <property type="entry name" value="Leucine-rich Repeat Variant"/>
    <property type="match status" value="1"/>
</dbReference>
<dbReference type="GO" id="GO:0005829">
    <property type="term" value="C:cytosol"/>
    <property type="evidence" value="ECO:0007669"/>
    <property type="project" value="TreeGrafter"/>
</dbReference>
<evidence type="ECO:0000313" key="2">
    <source>
        <dbReference type="EMBL" id="EER39565.1"/>
    </source>
</evidence>
<dbReference type="STRING" id="544712.C6HKD9"/>
<evidence type="ECO:0000256" key="1">
    <source>
        <dbReference type="ARBA" id="ARBA00022737"/>
    </source>
</evidence>
<name>C6HKD9_AJECH</name>